<gene>
    <name evidence="2" type="ORF">B0A52_03851</name>
</gene>
<comment type="caution">
    <text evidence="2">The sequence shown here is derived from an EMBL/GenBank/DDBJ whole genome shotgun (WGS) entry which is preliminary data.</text>
</comment>
<evidence type="ECO:0000313" key="3">
    <source>
        <dbReference type="Proteomes" id="UP000288859"/>
    </source>
</evidence>
<protein>
    <submittedName>
        <fullName evidence="2">Uncharacterized protein</fullName>
    </submittedName>
</protein>
<proteinExistence type="predicted"/>
<evidence type="ECO:0000313" key="2">
    <source>
        <dbReference type="EMBL" id="RVX71667.1"/>
    </source>
</evidence>
<feature type="compositionally biased region" description="Basic and acidic residues" evidence="1">
    <location>
        <begin position="129"/>
        <end position="158"/>
    </location>
</feature>
<dbReference type="AlphaFoldDB" id="A0A438N7C3"/>
<accession>A0A438N7C3</accession>
<sequence>MTGSGLGPLIRPKGLLRELATLEASIHPKACGAERETTWSMLRHSYVKSTRAEMTVRKSTLPDEHLKMKGWLLLIAYSTIRHRNSTMEKEAEQSGRAQQQGTGQTGLPSEVAPNSSTTDYGMGSGGQSDQKEGSVGKLFDKLKDEFHKEKEHEKQRHI</sequence>
<name>A0A438N7C3_EXOME</name>
<dbReference type="EMBL" id="NAJM01000016">
    <property type="protein sequence ID" value="RVX71667.1"/>
    <property type="molecule type" value="Genomic_DNA"/>
</dbReference>
<evidence type="ECO:0000256" key="1">
    <source>
        <dbReference type="SAM" id="MobiDB-lite"/>
    </source>
</evidence>
<organism evidence="2 3">
    <name type="scientific">Exophiala mesophila</name>
    <name type="common">Black yeast-like fungus</name>
    <dbReference type="NCBI Taxonomy" id="212818"/>
    <lineage>
        <taxon>Eukaryota</taxon>
        <taxon>Fungi</taxon>
        <taxon>Dikarya</taxon>
        <taxon>Ascomycota</taxon>
        <taxon>Pezizomycotina</taxon>
        <taxon>Eurotiomycetes</taxon>
        <taxon>Chaetothyriomycetidae</taxon>
        <taxon>Chaetothyriales</taxon>
        <taxon>Herpotrichiellaceae</taxon>
        <taxon>Exophiala</taxon>
    </lineage>
</organism>
<feature type="region of interest" description="Disordered" evidence="1">
    <location>
        <begin position="85"/>
        <end position="158"/>
    </location>
</feature>
<reference evidence="2 3" key="1">
    <citation type="submission" date="2017-03" db="EMBL/GenBank/DDBJ databases">
        <title>Genomes of endolithic fungi from Antarctica.</title>
        <authorList>
            <person name="Coleine C."/>
            <person name="Masonjones S."/>
            <person name="Stajich J.E."/>
        </authorList>
    </citation>
    <scope>NUCLEOTIDE SEQUENCE [LARGE SCALE GENOMIC DNA]</scope>
    <source>
        <strain evidence="2 3">CCFEE 6314</strain>
    </source>
</reference>
<dbReference type="Proteomes" id="UP000288859">
    <property type="component" value="Unassembled WGS sequence"/>
</dbReference>
<dbReference type="OrthoDB" id="10640770at2759"/>